<evidence type="ECO:0008006" key="10">
    <source>
        <dbReference type="Google" id="ProtNLM"/>
    </source>
</evidence>
<evidence type="ECO:0000256" key="6">
    <source>
        <dbReference type="ARBA" id="ARBA00024695"/>
    </source>
</evidence>
<comment type="caution">
    <text evidence="8">The sequence shown here is derived from an EMBL/GenBank/DDBJ whole genome shotgun (WGS) entry which is preliminary data.</text>
</comment>
<feature type="compositionally biased region" description="Acidic residues" evidence="7">
    <location>
        <begin position="339"/>
        <end position="350"/>
    </location>
</feature>
<keyword evidence="3" id="KW-0690">Ribosome biogenesis</keyword>
<evidence type="ECO:0000256" key="1">
    <source>
        <dbReference type="ARBA" id="ARBA00004604"/>
    </source>
</evidence>
<evidence type="ECO:0000256" key="7">
    <source>
        <dbReference type="SAM" id="MobiDB-lite"/>
    </source>
</evidence>
<dbReference type="EMBL" id="MBFR01000004">
    <property type="protein sequence ID" value="PVU98036.1"/>
    <property type="molecule type" value="Genomic_DNA"/>
</dbReference>
<evidence type="ECO:0000313" key="9">
    <source>
        <dbReference type="Proteomes" id="UP000245383"/>
    </source>
</evidence>
<comment type="similarity">
    <text evidence="2">Belongs to the NOP14 family.</text>
</comment>
<feature type="region of interest" description="Disordered" evidence="7">
    <location>
        <begin position="265"/>
        <end position="287"/>
    </location>
</feature>
<keyword evidence="4" id="KW-0698">rRNA processing</keyword>
<feature type="compositionally biased region" description="Acidic residues" evidence="7">
    <location>
        <begin position="404"/>
        <end position="423"/>
    </location>
</feature>
<feature type="compositionally biased region" description="Polar residues" evidence="7">
    <location>
        <begin position="389"/>
        <end position="400"/>
    </location>
</feature>
<name>A0A2T9Z0G4_9FUNG</name>
<comment type="function">
    <text evidence="6">Involved in nucleolar processing of pre-18S ribosomal RNA. Has a role in the nuclear export of 40S pre-ribosomal subunit to the cytoplasm.</text>
</comment>
<feature type="compositionally biased region" description="Polar residues" evidence="7">
    <location>
        <begin position="271"/>
        <end position="282"/>
    </location>
</feature>
<sequence length="966" mass="109627">MRSKPATKQSALKRLKSSLSTAGIIGPKALSMKLQKIQQELNPFDIKVNNKKDSIIGRKVKGETGRPALSRQIGIEKRDKTIRVELERGTKVGGIRDRRFGEKNPELSYEEKMLERFTKEKQKKVRKNDLYNLSDNESGDEAPLTHMGQSLADIDDFDNMGLDPSDDETTGAIDSKTVSLSHFGGFEPIDHNANGSSAADLYGSADSVKKSKAQVMMEVIAKSKMHRYERQQVKEEDISAINDLDKDFDDIRNIIAAEDGFKTGNDKYSGRSLSRNDNSTNDIKNKDDLYDTNVRNLIFDQRAKPMDRLKTEEEIAAEKKEFLERAERHRIRRMQGFDSDTEGDSSDSDEDDRRSSKKKKSELNKTQKLPSNSADSLDDDFSYIGSGLTGSSAKKNTKNNVHSEDDDDDSSIDSQSDQDDNDQDSNKSDDESDEDNLPSKNNSKVDSTDGSKTVKNSTLTRVKNSKKLNSSSNDTKELPFTFKAPTSYDSWVSLISEYSLDQQILIVERLRVLYHPTLSPLNKTICETLMEILTEHLAVLGEQYPAVPIEIIDGFIKHVSELAFLSPVHAGNYYRKLVTEFQERVQLDLTQKKGAESNDSDDEDQNTKKAPLASDLLIMRLLVSMFSSSDKYHSVLTPVMLALGQYLSISIVDSFSEFMKHLIVCGIIHESNRLSRRYVPEVITNLQMLLYSILSEHCKIKLDTSSSYIFPLSHTQTQKLDIFKIPLSDTVDKADSISINEAWKSVSGEEVIYGDLKLGWGTLTQNNEPTPTIKLKFTLLRAVLCLVQKYAELYFSEKSFPELFLPFSEFLSKTMSGKEFLNMPEGYQAHVKELVEFIESNITDNFSNGARTHLKLQDHKPLAIRSVAPKFETGYSLDRYYGQVGASKNNDDEDMETKKLKRLHKKEQHGVIRELRKDAMFISQLKLDKQKEKDASYEKKMKAAWSVLEKDQGEFKKEERMNKRRK</sequence>
<protein>
    <recommendedName>
        <fullName evidence="10">Nop14-like protein</fullName>
    </recommendedName>
</protein>
<dbReference type="OrthoDB" id="441771at2759"/>
<evidence type="ECO:0000256" key="5">
    <source>
        <dbReference type="ARBA" id="ARBA00023242"/>
    </source>
</evidence>
<evidence type="ECO:0000313" key="8">
    <source>
        <dbReference type="EMBL" id="PVU98036.1"/>
    </source>
</evidence>
<dbReference type="Proteomes" id="UP000245383">
    <property type="component" value="Unassembled WGS sequence"/>
</dbReference>
<dbReference type="PANTHER" id="PTHR23183:SF0">
    <property type="entry name" value="NUCLEOLAR PROTEIN 14"/>
    <property type="match status" value="1"/>
</dbReference>
<keyword evidence="5" id="KW-0539">Nucleus</keyword>
<keyword evidence="9" id="KW-1185">Reference proteome</keyword>
<gene>
    <name evidence="8" type="ORF">BB561_000142</name>
</gene>
<feature type="compositionally biased region" description="Polar residues" evidence="7">
    <location>
        <begin position="438"/>
        <end position="462"/>
    </location>
</feature>
<dbReference type="GO" id="GO:0030490">
    <property type="term" value="P:maturation of SSU-rRNA"/>
    <property type="evidence" value="ECO:0007669"/>
    <property type="project" value="TreeGrafter"/>
</dbReference>
<evidence type="ECO:0000256" key="2">
    <source>
        <dbReference type="ARBA" id="ARBA00007466"/>
    </source>
</evidence>
<proteinExistence type="inferred from homology"/>
<dbReference type="InterPro" id="IPR007276">
    <property type="entry name" value="Nop14"/>
</dbReference>
<dbReference type="GO" id="GO:0030692">
    <property type="term" value="C:Noc4p-Nop14p complex"/>
    <property type="evidence" value="ECO:0007669"/>
    <property type="project" value="TreeGrafter"/>
</dbReference>
<feature type="compositionally biased region" description="Polar residues" evidence="7">
    <location>
        <begin position="364"/>
        <end position="375"/>
    </location>
</feature>
<dbReference type="Pfam" id="PF04147">
    <property type="entry name" value="Nop14"/>
    <property type="match status" value="1"/>
</dbReference>
<reference evidence="8 9" key="1">
    <citation type="journal article" date="2018" name="MBio">
        <title>Comparative Genomics Reveals the Core Gene Toolbox for the Fungus-Insect Symbiosis.</title>
        <authorList>
            <person name="Wang Y."/>
            <person name="Stata M."/>
            <person name="Wang W."/>
            <person name="Stajich J.E."/>
            <person name="White M.M."/>
            <person name="Moncalvo J.M."/>
        </authorList>
    </citation>
    <scope>NUCLEOTIDE SEQUENCE [LARGE SCALE GENOMIC DNA]</scope>
    <source>
        <strain evidence="8 9">SWE-8-4</strain>
    </source>
</reference>
<dbReference type="GO" id="GO:0032040">
    <property type="term" value="C:small-subunit processome"/>
    <property type="evidence" value="ECO:0007669"/>
    <property type="project" value="InterPro"/>
</dbReference>
<dbReference type="AlphaFoldDB" id="A0A2T9Z0G4"/>
<comment type="subcellular location">
    <subcellularLocation>
        <location evidence="1">Nucleus</location>
        <location evidence="1">Nucleolus</location>
    </subcellularLocation>
</comment>
<accession>A0A2T9Z0G4</accession>
<evidence type="ECO:0000256" key="4">
    <source>
        <dbReference type="ARBA" id="ARBA00022552"/>
    </source>
</evidence>
<evidence type="ECO:0000256" key="3">
    <source>
        <dbReference type="ARBA" id="ARBA00022517"/>
    </source>
</evidence>
<dbReference type="STRING" id="133385.A0A2T9Z0G4"/>
<feature type="region of interest" description="Disordered" evidence="7">
    <location>
        <begin position="330"/>
        <end position="476"/>
    </location>
</feature>
<organism evidence="8 9">
    <name type="scientific">Smittium simulii</name>
    <dbReference type="NCBI Taxonomy" id="133385"/>
    <lineage>
        <taxon>Eukaryota</taxon>
        <taxon>Fungi</taxon>
        <taxon>Fungi incertae sedis</taxon>
        <taxon>Zoopagomycota</taxon>
        <taxon>Kickxellomycotina</taxon>
        <taxon>Harpellomycetes</taxon>
        <taxon>Harpellales</taxon>
        <taxon>Legeriomycetaceae</taxon>
        <taxon>Smittium</taxon>
    </lineage>
</organism>
<dbReference type="PANTHER" id="PTHR23183">
    <property type="entry name" value="NOP14"/>
    <property type="match status" value="1"/>
</dbReference>